<reference evidence="9" key="1">
    <citation type="journal article" date="2010" name="Nature">
        <title>The Amphimedon queenslandica genome and the evolution of animal complexity.</title>
        <authorList>
            <person name="Srivastava M."/>
            <person name="Simakov O."/>
            <person name="Chapman J."/>
            <person name="Fahey B."/>
            <person name="Gauthier M.E."/>
            <person name="Mitros T."/>
            <person name="Richards G.S."/>
            <person name="Conaco C."/>
            <person name="Dacre M."/>
            <person name="Hellsten U."/>
            <person name="Larroux C."/>
            <person name="Putnam N.H."/>
            <person name="Stanke M."/>
            <person name="Adamska M."/>
            <person name="Darling A."/>
            <person name="Degnan S.M."/>
            <person name="Oakley T.H."/>
            <person name="Plachetzki D.C."/>
            <person name="Zhai Y."/>
            <person name="Adamski M."/>
            <person name="Calcino A."/>
            <person name="Cummins S.F."/>
            <person name="Goodstein D.M."/>
            <person name="Harris C."/>
            <person name="Jackson D.J."/>
            <person name="Leys S.P."/>
            <person name="Shu S."/>
            <person name="Woodcroft B.J."/>
            <person name="Vervoort M."/>
            <person name="Kosik K.S."/>
            <person name="Manning G."/>
            <person name="Degnan B.M."/>
            <person name="Rokhsar D.S."/>
        </authorList>
    </citation>
    <scope>NUCLEOTIDE SEQUENCE [LARGE SCALE GENOMIC DNA]</scope>
</reference>
<dbReference type="AlphaFoldDB" id="A0AAN0IJE3"/>
<evidence type="ECO:0000256" key="1">
    <source>
        <dbReference type="ARBA" id="ARBA00004141"/>
    </source>
</evidence>
<evidence type="ECO:0000256" key="6">
    <source>
        <dbReference type="SAM" id="Phobius"/>
    </source>
</evidence>
<feature type="transmembrane region" description="Helical" evidence="6">
    <location>
        <begin position="20"/>
        <end position="41"/>
    </location>
</feature>
<evidence type="ECO:0000256" key="5">
    <source>
        <dbReference type="ARBA" id="ARBA00023136"/>
    </source>
</evidence>
<evidence type="ECO:0000313" key="8">
    <source>
        <dbReference type="EnsemblMetazoa" id="XP_003391960.2"/>
    </source>
</evidence>
<dbReference type="SUPFAM" id="SSF103473">
    <property type="entry name" value="MFS general substrate transporter"/>
    <property type="match status" value="1"/>
</dbReference>
<dbReference type="Pfam" id="PF07690">
    <property type="entry name" value="MFS_1"/>
    <property type="match status" value="1"/>
</dbReference>
<name>A0AAN0IJE3_AMPQE</name>
<dbReference type="KEGG" id="aqu:100632016"/>
<dbReference type="EnsemblMetazoa" id="XM_003391912.2">
    <property type="protein sequence ID" value="XP_003391960.2"/>
    <property type="gene ID" value="LOC100632016"/>
</dbReference>
<dbReference type="GO" id="GO:0022857">
    <property type="term" value="F:transmembrane transporter activity"/>
    <property type="evidence" value="ECO:0007669"/>
    <property type="project" value="InterPro"/>
</dbReference>
<dbReference type="RefSeq" id="XP_003391960.2">
    <property type="nucleotide sequence ID" value="XM_003391912.2"/>
</dbReference>
<accession>A0AAN0IJE3</accession>
<comment type="subcellular location">
    <subcellularLocation>
        <location evidence="1">Membrane</location>
        <topology evidence="1">Multi-pass membrane protein</topology>
    </subcellularLocation>
</comment>
<dbReference type="PROSITE" id="PS50850">
    <property type="entry name" value="MFS"/>
    <property type="match status" value="1"/>
</dbReference>
<feature type="transmembrane region" description="Helical" evidence="6">
    <location>
        <begin position="136"/>
        <end position="155"/>
    </location>
</feature>
<dbReference type="Gene3D" id="1.20.1250.20">
    <property type="entry name" value="MFS general substrate transporter like domains"/>
    <property type="match status" value="1"/>
</dbReference>
<evidence type="ECO:0000256" key="2">
    <source>
        <dbReference type="ARBA" id="ARBA00022448"/>
    </source>
</evidence>
<keyword evidence="2" id="KW-0813">Transport</keyword>
<dbReference type="Proteomes" id="UP000007879">
    <property type="component" value="Unassembled WGS sequence"/>
</dbReference>
<dbReference type="GeneID" id="100632016"/>
<evidence type="ECO:0000313" key="9">
    <source>
        <dbReference type="Proteomes" id="UP000007879"/>
    </source>
</evidence>
<organism evidence="8 9">
    <name type="scientific">Amphimedon queenslandica</name>
    <name type="common">Sponge</name>
    <dbReference type="NCBI Taxonomy" id="400682"/>
    <lineage>
        <taxon>Eukaryota</taxon>
        <taxon>Metazoa</taxon>
        <taxon>Porifera</taxon>
        <taxon>Demospongiae</taxon>
        <taxon>Heteroscleromorpha</taxon>
        <taxon>Haplosclerida</taxon>
        <taxon>Niphatidae</taxon>
        <taxon>Amphimedon</taxon>
    </lineage>
</organism>
<dbReference type="InterPro" id="IPR011701">
    <property type="entry name" value="MFS"/>
</dbReference>
<sequence length="191" mass="20869">LSFSQALKVAFPTGTFLKNGIIQGVKGLLSFLSAPLLGALSDVWGRKSFLLISVFFTCLPIPLLLFDSWLYFIVIAISGIFSVTFSIVFAYVADCTNEKQRSYSYGSVSATFAASLVVSPALGTWLTSFAGGQNQVIILASIITIFNLFFIIYIVPESLPETSRKTSWGSPISWKQADPFAVRGRDRGEEI</sequence>
<dbReference type="InterPro" id="IPR036259">
    <property type="entry name" value="MFS_trans_sf"/>
</dbReference>
<dbReference type="InterPro" id="IPR005829">
    <property type="entry name" value="Sugar_transporter_CS"/>
</dbReference>
<feature type="domain" description="Major facilitator superfamily (MFS) profile" evidence="7">
    <location>
        <begin position="1"/>
        <end position="159"/>
    </location>
</feature>
<feature type="transmembrane region" description="Helical" evidence="6">
    <location>
        <begin position="48"/>
        <end position="65"/>
    </location>
</feature>
<dbReference type="PRINTS" id="PR01035">
    <property type="entry name" value="TCRTETA"/>
</dbReference>
<evidence type="ECO:0000259" key="7">
    <source>
        <dbReference type="PROSITE" id="PS50850"/>
    </source>
</evidence>
<dbReference type="PROSITE" id="PS00216">
    <property type="entry name" value="SUGAR_TRANSPORT_1"/>
    <property type="match status" value="1"/>
</dbReference>
<keyword evidence="4 6" id="KW-1133">Transmembrane helix</keyword>
<evidence type="ECO:0000256" key="4">
    <source>
        <dbReference type="ARBA" id="ARBA00022989"/>
    </source>
</evidence>
<feature type="transmembrane region" description="Helical" evidence="6">
    <location>
        <begin position="105"/>
        <end position="130"/>
    </location>
</feature>
<protein>
    <recommendedName>
        <fullName evidence="7">Major facilitator superfamily (MFS) profile domain-containing protein</fullName>
    </recommendedName>
</protein>
<proteinExistence type="predicted"/>
<dbReference type="GO" id="GO:0016020">
    <property type="term" value="C:membrane"/>
    <property type="evidence" value="ECO:0007669"/>
    <property type="project" value="UniProtKB-SubCell"/>
</dbReference>
<keyword evidence="5 6" id="KW-0472">Membrane</keyword>
<reference evidence="8" key="2">
    <citation type="submission" date="2024-06" db="UniProtKB">
        <authorList>
            <consortium name="EnsemblMetazoa"/>
        </authorList>
    </citation>
    <scope>IDENTIFICATION</scope>
</reference>
<dbReference type="InterPro" id="IPR020846">
    <property type="entry name" value="MFS_dom"/>
</dbReference>
<keyword evidence="9" id="KW-1185">Reference proteome</keyword>
<dbReference type="PANTHER" id="PTHR23504:SF1">
    <property type="entry name" value="GH21943P-RELATED"/>
    <property type="match status" value="1"/>
</dbReference>
<keyword evidence="3 6" id="KW-0812">Transmembrane</keyword>
<dbReference type="InterPro" id="IPR001958">
    <property type="entry name" value="Tet-R_TetA/multi-R_MdtG-like"/>
</dbReference>
<dbReference type="PANTHER" id="PTHR23504">
    <property type="entry name" value="MAJOR FACILITATOR SUPERFAMILY DOMAIN-CONTAINING PROTEIN 10"/>
    <property type="match status" value="1"/>
</dbReference>
<feature type="transmembrane region" description="Helical" evidence="6">
    <location>
        <begin position="71"/>
        <end position="93"/>
    </location>
</feature>
<evidence type="ECO:0000256" key="3">
    <source>
        <dbReference type="ARBA" id="ARBA00022692"/>
    </source>
</evidence>